<dbReference type="Pfam" id="PF13531">
    <property type="entry name" value="SBP_bac_11"/>
    <property type="match status" value="1"/>
</dbReference>
<name>A0A9X1LT02_9MICO</name>
<evidence type="ECO:0000313" key="2">
    <source>
        <dbReference type="Proteomes" id="UP001139354"/>
    </source>
</evidence>
<dbReference type="Proteomes" id="UP001139354">
    <property type="component" value="Unassembled WGS sequence"/>
</dbReference>
<dbReference type="Gene3D" id="3.40.190.10">
    <property type="entry name" value="Periplasmic binding protein-like II"/>
    <property type="match status" value="2"/>
</dbReference>
<sequence length="232" mass="23811">MRAISSMATRHVLADLAGAAASAGFPELHIESVGGVDAARRVADGEPFDLVFLAEDALDALAAAGHTDASTSTPLMRSHVAAAVPLATGERVGPREHVAFPDAMGMRAALQNASRIGYSTGPSGTALIRMIRNWGLTDEVGDRLVQARPGVPVARLLADGEVDLGFQQLSELVGQPGVAVLGILPPDCAIDTVFAGAVATTSTTRVSARGLLTFFASGVVAHVKAAHSFARP</sequence>
<evidence type="ECO:0000313" key="1">
    <source>
        <dbReference type="EMBL" id="MCC2031262.1"/>
    </source>
</evidence>
<accession>A0A9X1LT02</accession>
<dbReference type="AlphaFoldDB" id="A0A9X1LT02"/>
<dbReference type="PANTHER" id="PTHR30632">
    <property type="entry name" value="MOLYBDATE-BINDING PERIPLASMIC PROTEIN"/>
    <property type="match status" value="1"/>
</dbReference>
<gene>
    <name evidence="1" type="ORF">KEC57_03590</name>
</gene>
<dbReference type="EMBL" id="JAGTTN010000001">
    <property type="protein sequence ID" value="MCC2031262.1"/>
    <property type="molecule type" value="Genomic_DNA"/>
</dbReference>
<reference evidence="1" key="1">
    <citation type="submission" date="2021-04" db="EMBL/GenBank/DDBJ databases">
        <title>Microbacterium tenobrionis sp. nov. and Microbacterium allomyrinae sp. nov., isolated from larvae of Tenobrio molitor and Allomyrina dichotoma, respectively.</title>
        <authorList>
            <person name="Lee S.D."/>
        </authorList>
    </citation>
    <scope>NUCLEOTIDE SEQUENCE</scope>
    <source>
        <strain evidence="1">BWT-G7</strain>
    </source>
</reference>
<keyword evidence="2" id="KW-1185">Reference proteome</keyword>
<dbReference type="GO" id="GO:0030973">
    <property type="term" value="F:molybdate ion binding"/>
    <property type="evidence" value="ECO:0007669"/>
    <property type="project" value="TreeGrafter"/>
</dbReference>
<organism evidence="1 2">
    <name type="scientific">Microbacterium allomyrinae</name>
    <dbReference type="NCBI Taxonomy" id="2830666"/>
    <lineage>
        <taxon>Bacteria</taxon>
        <taxon>Bacillati</taxon>
        <taxon>Actinomycetota</taxon>
        <taxon>Actinomycetes</taxon>
        <taxon>Micrococcales</taxon>
        <taxon>Microbacteriaceae</taxon>
        <taxon>Microbacterium</taxon>
    </lineage>
</organism>
<dbReference type="RefSeq" id="WP_229383154.1">
    <property type="nucleotide sequence ID" value="NZ_JAGTTN010000001.1"/>
</dbReference>
<comment type="caution">
    <text evidence="1">The sequence shown here is derived from an EMBL/GenBank/DDBJ whole genome shotgun (WGS) entry which is preliminary data.</text>
</comment>
<protein>
    <submittedName>
        <fullName evidence="1">Substrate-binding domain-containing protein</fullName>
    </submittedName>
</protein>
<dbReference type="SUPFAM" id="SSF53850">
    <property type="entry name" value="Periplasmic binding protein-like II"/>
    <property type="match status" value="1"/>
</dbReference>
<proteinExistence type="predicted"/>
<dbReference type="InterPro" id="IPR050682">
    <property type="entry name" value="ModA/WtpA"/>
</dbReference>
<dbReference type="GO" id="GO:0015689">
    <property type="term" value="P:molybdate ion transport"/>
    <property type="evidence" value="ECO:0007669"/>
    <property type="project" value="TreeGrafter"/>
</dbReference>
<dbReference type="PANTHER" id="PTHR30632:SF11">
    <property type="entry name" value="BLR4797 PROTEIN"/>
    <property type="match status" value="1"/>
</dbReference>